<dbReference type="Pfam" id="PF00015">
    <property type="entry name" value="MCPsignal"/>
    <property type="match status" value="1"/>
</dbReference>
<dbReference type="InterPro" id="IPR004090">
    <property type="entry name" value="Chemotax_Me-accpt_rcpt"/>
</dbReference>
<gene>
    <name evidence="9" type="ORF">SAMN04487931_10196</name>
</gene>
<dbReference type="InterPro" id="IPR051310">
    <property type="entry name" value="MCP_chemotaxis"/>
</dbReference>
<keyword evidence="3" id="KW-0807">Transducer</keyword>
<dbReference type="InterPro" id="IPR032255">
    <property type="entry name" value="HBM"/>
</dbReference>
<sequence length="633" mass="69523">MFKKMKLGTKIFSGFALVLVFLCIVTFIGSKSLSGVVDRVEKADDVNRIVKTILETRQQEKNYIIRGGDTYISKVEVDIKKLLEQAEEAKIKFDQNIDKTQIDKVIEKATAYARAFKKYVELNYQKDKAMEEMQSMARQVLAQSEAIRADQKQQLAVIMDNGADNDSINDKLEKADDANRIIKWFMDALKNEKEFIISKGESNWRKNVETDLAKILALSMDLKSRFELNKNIEQIDSVIAAVHVYDKAFDNFVQLMKEQEITDADMVAAARSVNEICTEARADQKAKMEHQISTANRIILMATFIAIFLGILFAFIITRAITKPLSIVIQGLGEGANQVASASGQVSSASQSLAEGSSQQAASIEETSSSMEEMSSMTNKNAENTKEAQNKMAQAREIVGKVNSNLEELFSAIKEIKTSSDETGKIVKTIDEIAFQTNLLALNAAVEAARAGEAGAGFAVVADEVRNLAMRAADAAKNTTELIDSTVAAVSKGDNLTIKTQEAFKVNIEIAMAIGELIDEISGASSEQAIGIEQVNIAVAEMDKVVQQNAANAEESASASEELNAQAEQLKDYVGDLTSLVTGEIKQKHTHSPVCIKSIPVNPKTEMDSGTRMLPKPKNEIRPDQVLLFDENF</sequence>
<comment type="similarity">
    <text evidence="2">Belongs to the methyl-accepting chemotaxis (MCP) protein family.</text>
</comment>
<name>A0A1H2DM80_9BACT</name>
<evidence type="ECO:0000256" key="1">
    <source>
        <dbReference type="ARBA" id="ARBA00022500"/>
    </source>
</evidence>
<keyword evidence="10" id="KW-1185">Reference proteome</keyword>
<dbReference type="EMBL" id="FNLL01000001">
    <property type="protein sequence ID" value="SDT84027.1"/>
    <property type="molecule type" value="Genomic_DNA"/>
</dbReference>
<keyword evidence="4" id="KW-0175">Coiled coil</keyword>
<evidence type="ECO:0000256" key="3">
    <source>
        <dbReference type="PROSITE-ProRule" id="PRU00284"/>
    </source>
</evidence>
<reference evidence="10" key="1">
    <citation type="submission" date="2016-10" db="EMBL/GenBank/DDBJ databases">
        <authorList>
            <person name="Varghese N."/>
            <person name="Submissions S."/>
        </authorList>
    </citation>
    <scope>NUCLEOTIDE SEQUENCE [LARGE SCALE GENOMIC DNA]</scope>
    <source>
        <strain evidence="10">DSM 3384</strain>
    </source>
</reference>
<feature type="transmembrane region" description="Helical" evidence="6">
    <location>
        <begin position="298"/>
        <end position="317"/>
    </location>
</feature>
<feature type="coiled-coil region" evidence="4">
    <location>
        <begin position="72"/>
        <end position="139"/>
    </location>
</feature>
<dbReference type="PROSITE" id="PS50111">
    <property type="entry name" value="CHEMOTAXIS_TRANSDUC_2"/>
    <property type="match status" value="1"/>
</dbReference>
<accession>A0A1H2DM80</accession>
<dbReference type="Pfam" id="PF16591">
    <property type="entry name" value="HBM"/>
    <property type="match status" value="1"/>
</dbReference>
<dbReference type="GO" id="GO:0004888">
    <property type="term" value="F:transmembrane signaling receptor activity"/>
    <property type="evidence" value="ECO:0007669"/>
    <property type="project" value="InterPro"/>
</dbReference>
<evidence type="ECO:0000256" key="6">
    <source>
        <dbReference type="SAM" id="Phobius"/>
    </source>
</evidence>
<evidence type="ECO:0000313" key="10">
    <source>
        <dbReference type="Proteomes" id="UP000199608"/>
    </source>
</evidence>
<keyword evidence="1" id="KW-0145">Chemotaxis</keyword>
<proteinExistence type="inferred from homology"/>
<evidence type="ECO:0000313" key="9">
    <source>
        <dbReference type="EMBL" id="SDT84027.1"/>
    </source>
</evidence>
<dbReference type="InterPro" id="IPR004089">
    <property type="entry name" value="MCPsignal_dom"/>
</dbReference>
<evidence type="ECO:0000256" key="4">
    <source>
        <dbReference type="SAM" id="Coils"/>
    </source>
</evidence>
<feature type="region of interest" description="Disordered" evidence="5">
    <location>
        <begin position="350"/>
        <end position="391"/>
    </location>
</feature>
<dbReference type="AlphaFoldDB" id="A0A1H2DM80"/>
<dbReference type="GO" id="GO:0005886">
    <property type="term" value="C:plasma membrane"/>
    <property type="evidence" value="ECO:0007669"/>
    <property type="project" value="TreeGrafter"/>
</dbReference>
<feature type="domain" description="HBM" evidence="8">
    <location>
        <begin position="38"/>
        <end position="292"/>
    </location>
</feature>
<feature type="compositionally biased region" description="Low complexity" evidence="5">
    <location>
        <begin position="350"/>
        <end position="378"/>
    </location>
</feature>
<organism evidence="9 10">
    <name type="scientific">Desulfobacula phenolica</name>
    <dbReference type="NCBI Taxonomy" id="90732"/>
    <lineage>
        <taxon>Bacteria</taxon>
        <taxon>Pseudomonadati</taxon>
        <taxon>Thermodesulfobacteriota</taxon>
        <taxon>Desulfobacteria</taxon>
        <taxon>Desulfobacterales</taxon>
        <taxon>Desulfobacteraceae</taxon>
        <taxon>Desulfobacula</taxon>
    </lineage>
</organism>
<evidence type="ECO:0000259" key="8">
    <source>
        <dbReference type="PROSITE" id="PS51753"/>
    </source>
</evidence>
<dbReference type="SMART" id="SM01358">
    <property type="entry name" value="HBM"/>
    <property type="match status" value="1"/>
</dbReference>
<dbReference type="Gene3D" id="1.10.287.950">
    <property type="entry name" value="Methyl-accepting chemotaxis protein"/>
    <property type="match status" value="1"/>
</dbReference>
<dbReference type="PANTHER" id="PTHR43531">
    <property type="entry name" value="PROTEIN ICFG"/>
    <property type="match status" value="1"/>
</dbReference>
<keyword evidence="6" id="KW-0472">Membrane</keyword>
<evidence type="ECO:0000256" key="2">
    <source>
        <dbReference type="ARBA" id="ARBA00029447"/>
    </source>
</evidence>
<dbReference type="Proteomes" id="UP000199608">
    <property type="component" value="Unassembled WGS sequence"/>
</dbReference>
<evidence type="ECO:0000259" key="7">
    <source>
        <dbReference type="PROSITE" id="PS50111"/>
    </source>
</evidence>
<dbReference type="SMART" id="SM00283">
    <property type="entry name" value="MA"/>
    <property type="match status" value="1"/>
</dbReference>
<dbReference type="PROSITE" id="PS51753">
    <property type="entry name" value="HBM"/>
    <property type="match status" value="1"/>
</dbReference>
<keyword evidence="6" id="KW-0812">Transmembrane</keyword>
<dbReference type="GO" id="GO:0007165">
    <property type="term" value="P:signal transduction"/>
    <property type="evidence" value="ECO:0007669"/>
    <property type="project" value="UniProtKB-KW"/>
</dbReference>
<dbReference type="PRINTS" id="PR00260">
    <property type="entry name" value="CHEMTRNSDUCR"/>
</dbReference>
<dbReference type="RefSeq" id="WP_092229405.1">
    <property type="nucleotide sequence ID" value="NZ_FNLL01000001.1"/>
</dbReference>
<dbReference type="GO" id="GO:0006935">
    <property type="term" value="P:chemotaxis"/>
    <property type="evidence" value="ECO:0007669"/>
    <property type="project" value="UniProtKB-KW"/>
</dbReference>
<keyword evidence="6" id="KW-1133">Transmembrane helix</keyword>
<feature type="domain" description="Methyl-accepting transducer" evidence="7">
    <location>
        <begin position="335"/>
        <end position="564"/>
    </location>
</feature>
<evidence type="ECO:0000256" key="5">
    <source>
        <dbReference type="SAM" id="MobiDB-lite"/>
    </source>
</evidence>
<dbReference type="SUPFAM" id="SSF58104">
    <property type="entry name" value="Methyl-accepting chemotaxis protein (MCP) signaling domain"/>
    <property type="match status" value="1"/>
</dbReference>
<protein>
    <submittedName>
        <fullName evidence="9">Methyl-accepting chemotaxis protein</fullName>
    </submittedName>
</protein>
<dbReference type="PANTHER" id="PTHR43531:SF11">
    <property type="entry name" value="METHYL-ACCEPTING CHEMOTAXIS PROTEIN 3"/>
    <property type="match status" value="1"/>
</dbReference>